<dbReference type="EMBL" id="CP028923">
    <property type="protein sequence ID" value="QCK16697.1"/>
    <property type="molecule type" value="Genomic_DNA"/>
</dbReference>
<dbReference type="InterPro" id="IPR002931">
    <property type="entry name" value="Transglutaminase-like"/>
</dbReference>
<name>A0A4D7JPY2_9BACT</name>
<dbReference type="Proteomes" id="UP000298616">
    <property type="component" value="Chromosome"/>
</dbReference>
<accession>A0A4D7JPY2</accession>
<evidence type="ECO:0000313" key="2">
    <source>
        <dbReference type="EMBL" id="QCK16697.1"/>
    </source>
</evidence>
<organism evidence="2 3">
    <name type="scientific">Mangrovivirga cuniculi</name>
    <dbReference type="NCBI Taxonomy" id="2715131"/>
    <lineage>
        <taxon>Bacteria</taxon>
        <taxon>Pseudomonadati</taxon>
        <taxon>Bacteroidota</taxon>
        <taxon>Cytophagia</taxon>
        <taxon>Cytophagales</taxon>
        <taxon>Mangrovivirgaceae</taxon>
        <taxon>Mangrovivirga</taxon>
    </lineage>
</organism>
<dbReference type="KEGG" id="fpf:DCC35_19140"/>
<keyword evidence="3" id="KW-1185">Reference proteome</keyword>
<dbReference type="SUPFAM" id="SSF54001">
    <property type="entry name" value="Cysteine proteinases"/>
    <property type="match status" value="1"/>
</dbReference>
<sequence>MLKKVFLSIFIILIGFTAFSFYLSPRLGGLISLGKDKIDRKVHKLEFNEGLQNSFDLRYEDISGREDLVLLREKFRLEQIVDSIDDQFNQVLAIQSWVQSQWEHDGNNVPDKFDAVYILEEAQKGERFRCVEYSLVARECLSALGFKIRTLGLMTKDISEVKSGGGHVANEVYLEDLNKWMFIDPQFDVIAVQGGVPLNAVELQRAIAHNERFEIINPNNTISKADYVQWIGPYLYYFYVTINGQRISVWDRIVGNKKQLTLLSKDANEPEYFQKIFKINNSYYTNSLSDFYPKIDSYN</sequence>
<feature type="domain" description="Transglutaminase-like" evidence="1">
    <location>
        <begin position="79"/>
        <end position="185"/>
    </location>
</feature>
<dbReference type="InterPro" id="IPR038765">
    <property type="entry name" value="Papain-like_cys_pep_sf"/>
</dbReference>
<evidence type="ECO:0000259" key="1">
    <source>
        <dbReference type="Pfam" id="PF01841"/>
    </source>
</evidence>
<evidence type="ECO:0000313" key="3">
    <source>
        <dbReference type="Proteomes" id="UP000298616"/>
    </source>
</evidence>
<reference evidence="2 3" key="1">
    <citation type="submission" date="2018-04" db="EMBL/GenBank/DDBJ databases">
        <title>Complete genome uncultured novel isolate.</title>
        <authorList>
            <person name="Merlino G."/>
        </authorList>
    </citation>
    <scope>NUCLEOTIDE SEQUENCE [LARGE SCALE GENOMIC DNA]</scope>
    <source>
        <strain evidence="3">R1DC9</strain>
    </source>
</reference>
<proteinExistence type="predicted"/>
<gene>
    <name evidence="2" type="ORF">DCC35_19140</name>
</gene>
<dbReference type="Pfam" id="PF01841">
    <property type="entry name" value="Transglut_core"/>
    <property type="match status" value="1"/>
</dbReference>
<dbReference type="AlphaFoldDB" id="A0A4D7JPY2"/>
<protein>
    <recommendedName>
        <fullName evidence="1">Transglutaminase-like domain-containing protein</fullName>
    </recommendedName>
</protein>
<dbReference type="OrthoDB" id="5166556at2"/>
<dbReference type="RefSeq" id="WP_137092288.1">
    <property type="nucleotide sequence ID" value="NZ_CP028923.1"/>
</dbReference>